<evidence type="ECO:0000313" key="4">
    <source>
        <dbReference type="EMBL" id="MCG7941280.1"/>
    </source>
</evidence>
<dbReference type="Proteomes" id="UP000886687">
    <property type="component" value="Unassembled WGS sequence"/>
</dbReference>
<gene>
    <name evidence="4" type="ORF">JAZ04_20810</name>
</gene>
<evidence type="ECO:0000259" key="3">
    <source>
        <dbReference type="SMART" id="SM00849"/>
    </source>
</evidence>
<evidence type="ECO:0000256" key="1">
    <source>
        <dbReference type="ARBA" id="ARBA00005250"/>
    </source>
</evidence>
<feature type="signal peptide" evidence="2">
    <location>
        <begin position="1"/>
        <end position="20"/>
    </location>
</feature>
<sequence length="306" mass="33886">MLKAIVLFFVGVICSTSLHAEQVLRTEKLTHNVYALIGPLTNRNPENLGNNANFGVIVTDDGVVLVDSGATDKGARMIHAAIQNITDKPVKWVINSGGQDHRWMGNGYFKELGATIIASEKAVADQKARRDSQLDRLWSLVGEKGLEGTSYIFADELFSKQKTLKVGNTRIEIYHAGHAHTPGDSYIWLPQHRIMFSGDIVYTDRLLGVGSMSAHKSWIAAFEAMAAKQPEVVVGGHGNPASLSKAKADTYDYLVFLREAVLEFLDQGNSLEDIGKIDQSRFSYLENFGSLKGRNAQRVYEELEWE</sequence>
<dbReference type="GO" id="GO:0017001">
    <property type="term" value="P:antibiotic catabolic process"/>
    <property type="evidence" value="ECO:0007669"/>
    <property type="project" value="UniProtKB-ARBA"/>
</dbReference>
<protein>
    <submittedName>
        <fullName evidence="4">MBL fold metallo-hydrolase</fullName>
    </submittedName>
</protein>
<evidence type="ECO:0000256" key="2">
    <source>
        <dbReference type="SAM" id="SignalP"/>
    </source>
</evidence>
<comment type="similarity">
    <text evidence="1">Belongs to the metallo-beta-lactamase superfamily. Class-B beta-lactamase family.</text>
</comment>
<dbReference type="SUPFAM" id="SSF56281">
    <property type="entry name" value="Metallo-hydrolase/oxidoreductase"/>
    <property type="match status" value="1"/>
</dbReference>
<reference evidence="4" key="1">
    <citation type="journal article" date="2021" name="Proc. Natl. Acad. Sci. U.S.A.">
        <title>Global biogeography of chemosynthetic symbionts reveals both localized and globally distributed symbiont groups. .</title>
        <authorList>
            <person name="Osvatic J.T."/>
            <person name="Wilkins L.G.E."/>
            <person name="Leibrecht L."/>
            <person name="Leray M."/>
            <person name="Zauner S."/>
            <person name="Polzin J."/>
            <person name="Camacho Y."/>
            <person name="Gros O."/>
            <person name="van Gils J.A."/>
            <person name="Eisen J.A."/>
            <person name="Petersen J.M."/>
            <person name="Yuen B."/>
        </authorList>
    </citation>
    <scope>NUCLEOTIDE SEQUENCE</scope>
    <source>
        <strain evidence="4">MAGL173</strain>
    </source>
</reference>
<proteinExistence type="inferred from homology"/>
<dbReference type="Pfam" id="PF00753">
    <property type="entry name" value="Lactamase_B"/>
    <property type="match status" value="1"/>
</dbReference>
<dbReference type="PANTHER" id="PTHR42951">
    <property type="entry name" value="METALLO-BETA-LACTAMASE DOMAIN-CONTAINING"/>
    <property type="match status" value="1"/>
</dbReference>
<feature type="chain" id="PRO_5038484819" evidence="2">
    <location>
        <begin position="21"/>
        <end position="306"/>
    </location>
</feature>
<feature type="domain" description="Metallo-beta-lactamase" evidence="3">
    <location>
        <begin position="51"/>
        <end position="237"/>
    </location>
</feature>
<keyword evidence="2" id="KW-0732">Signal</keyword>
<dbReference type="InterPro" id="IPR036866">
    <property type="entry name" value="RibonucZ/Hydroxyglut_hydro"/>
</dbReference>
<dbReference type="InterPro" id="IPR050855">
    <property type="entry name" value="NDM-1-like"/>
</dbReference>
<name>A0A9E4K9D5_9GAMM</name>
<accession>A0A9E4K9D5</accession>
<dbReference type="Gene3D" id="3.60.15.10">
    <property type="entry name" value="Ribonuclease Z/Hydroxyacylglutathione hydrolase-like"/>
    <property type="match status" value="1"/>
</dbReference>
<dbReference type="SMART" id="SM00849">
    <property type="entry name" value="Lactamase_B"/>
    <property type="match status" value="1"/>
</dbReference>
<dbReference type="EMBL" id="JAEPDI010000024">
    <property type="protein sequence ID" value="MCG7941280.1"/>
    <property type="molecule type" value="Genomic_DNA"/>
</dbReference>
<evidence type="ECO:0000313" key="5">
    <source>
        <dbReference type="Proteomes" id="UP000886687"/>
    </source>
</evidence>
<dbReference type="CDD" id="cd16282">
    <property type="entry name" value="metallo-hydrolase-like_MBL-fold"/>
    <property type="match status" value="1"/>
</dbReference>
<dbReference type="InterPro" id="IPR001279">
    <property type="entry name" value="Metallo-B-lactamas"/>
</dbReference>
<comment type="caution">
    <text evidence="4">The sequence shown here is derived from an EMBL/GenBank/DDBJ whole genome shotgun (WGS) entry which is preliminary data.</text>
</comment>
<organism evidence="4 5">
    <name type="scientific">Candidatus Thiodiazotropha lotti</name>
    <dbReference type="NCBI Taxonomy" id="2792787"/>
    <lineage>
        <taxon>Bacteria</taxon>
        <taxon>Pseudomonadati</taxon>
        <taxon>Pseudomonadota</taxon>
        <taxon>Gammaproteobacteria</taxon>
        <taxon>Chromatiales</taxon>
        <taxon>Sedimenticolaceae</taxon>
        <taxon>Candidatus Thiodiazotropha</taxon>
    </lineage>
</organism>
<dbReference type="AlphaFoldDB" id="A0A9E4K9D5"/>
<dbReference type="PANTHER" id="PTHR42951:SF4">
    <property type="entry name" value="ACYL-COENZYME A THIOESTERASE MBLAC2"/>
    <property type="match status" value="1"/>
</dbReference>